<dbReference type="InterPro" id="IPR036236">
    <property type="entry name" value="Znf_C2H2_sf"/>
</dbReference>
<feature type="region of interest" description="Disordered" evidence="10">
    <location>
        <begin position="29"/>
        <end position="79"/>
    </location>
</feature>
<comment type="subcellular location">
    <subcellularLocation>
        <location evidence="1">Nucleus</location>
    </subcellularLocation>
</comment>
<evidence type="ECO:0000256" key="3">
    <source>
        <dbReference type="ARBA" id="ARBA00022737"/>
    </source>
</evidence>
<evidence type="ECO:0000256" key="6">
    <source>
        <dbReference type="ARBA" id="ARBA00023015"/>
    </source>
</evidence>
<feature type="domain" description="C2H2-type" evidence="11">
    <location>
        <begin position="369"/>
        <end position="402"/>
    </location>
</feature>
<feature type="compositionally biased region" description="Polar residues" evidence="10">
    <location>
        <begin position="443"/>
        <end position="455"/>
    </location>
</feature>
<dbReference type="HOGENOM" id="CLU_002678_91_2_1"/>
<keyword evidence="3" id="KW-0677">Repeat</keyword>
<evidence type="ECO:0000259" key="11">
    <source>
        <dbReference type="PROSITE" id="PS50157"/>
    </source>
</evidence>
<evidence type="ECO:0000313" key="12">
    <source>
        <dbReference type="EMBL" id="KIM33755.1"/>
    </source>
</evidence>
<feature type="domain" description="C2H2-type" evidence="11">
    <location>
        <begin position="93"/>
        <end position="122"/>
    </location>
</feature>
<dbReference type="Proteomes" id="UP000054097">
    <property type="component" value="Unassembled WGS sequence"/>
</dbReference>
<feature type="domain" description="C2H2-type" evidence="11">
    <location>
        <begin position="338"/>
        <end position="368"/>
    </location>
</feature>
<keyword evidence="4 9" id="KW-0863">Zinc-finger</keyword>
<feature type="domain" description="C2H2-type" evidence="11">
    <location>
        <begin position="186"/>
        <end position="211"/>
    </location>
</feature>
<dbReference type="InterPro" id="IPR013087">
    <property type="entry name" value="Znf_C2H2_type"/>
</dbReference>
<dbReference type="FunFam" id="3.30.160.60:FF:000446">
    <property type="entry name" value="Zinc finger protein"/>
    <property type="match status" value="1"/>
</dbReference>
<dbReference type="STRING" id="933852.A0A0C3BAC3"/>
<reference evidence="12 13" key="1">
    <citation type="submission" date="2014-04" db="EMBL/GenBank/DDBJ databases">
        <authorList>
            <consortium name="DOE Joint Genome Institute"/>
            <person name="Kuo A."/>
            <person name="Zuccaro A."/>
            <person name="Kohler A."/>
            <person name="Nagy L.G."/>
            <person name="Floudas D."/>
            <person name="Copeland A."/>
            <person name="Barry K.W."/>
            <person name="Cichocki N."/>
            <person name="Veneault-Fourrey C."/>
            <person name="LaButti K."/>
            <person name="Lindquist E.A."/>
            <person name="Lipzen A."/>
            <person name="Lundell T."/>
            <person name="Morin E."/>
            <person name="Murat C."/>
            <person name="Sun H."/>
            <person name="Tunlid A."/>
            <person name="Henrissat B."/>
            <person name="Grigoriev I.V."/>
            <person name="Hibbett D.S."/>
            <person name="Martin F."/>
            <person name="Nordberg H.P."/>
            <person name="Cantor M.N."/>
            <person name="Hua S.X."/>
        </authorList>
    </citation>
    <scope>NUCLEOTIDE SEQUENCE [LARGE SCALE GENOMIC DNA]</scope>
    <source>
        <strain evidence="12 13">MAFF 305830</strain>
    </source>
</reference>
<name>A0A0C3BAC3_SERVB</name>
<keyword evidence="5" id="KW-0862">Zinc</keyword>
<dbReference type="OrthoDB" id="427030at2759"/>
<evidence type="ECO:0000256" key="5">
    <source>
        <dbReference type="ARBA" id="ARBA00022833"/>
    </source>
</evidence>
<dbReference type="AlphaFoldDB" id="A0A0C3BAC3"/>
<dbReference type="PROSITE" id="PS00028">
    <property type="entry name" value="ZINC_FINGER_C2H2_1"/>
    <property type="match status" value="8"/>
</dbReference>
<dbReference type="InterPro" id="IPR051061">
    <property type="entry name" value="Zinc_finger_trans_reg"/>
</dbReference>
<dbReference type="GO" id="GO:0000981">
    <property type="term" value="F:DNA-binding transcription factor activity, RNA polymerase II-specific"/>
    <property type="evidence" value="ECO:0007669"/>
    <property type="project" value="UniProtKB-ARBA"/>
</dbReference>
<dbReference type="Gene3D" id="3.30.160.60">
    <property type="entry name" value="Classic Zinc Finger"/>
    <property type="match status" value="7"/>
</dbReference>
<evidence type="ECO:0000313" key="13">
    <source>
        <dbReference type="Proteomes" id="UP000054097"/>
    </source>
</evidence>
<keyword evidence="6" id="KW-0805">Transcription regulation</keyword>
<evidence type="ECO:0000256" key="2">
    <source>
        <dbReference type="ARBA" id="ARBA00022723"/>
    </source>
</evidence>
<proteinExistence type="predicted"/>
<feature type="domain" description="C2H2-type" evidence="11">
    <location>
        <begin position="219"/>
        <end position="248"/>
    </location>
</feature>
<dbReference type="PANTHER" id="PTHR46179:SF13">
    <property type="entry name" value="C2H2-TYPE DOMAIN-CONTAINING PROTEIN"/>
    <property type="match status" value="1"/>
</dbReference>
<evidence type="ECO:0000256" key="7">
    <source>
        <dbReference type="ARBA" id="ARBA00023163"/>
    </source>
</evidence>
<dbReference type="PANTHER" id="PTHR46179">
    <property type="entry name" value="ZINC FINGER PROTEIN"/>
    <property type="match status" value="1"/>
</dbReference>
<organism evidence="12 13">
    <name type="scientific">Serendipita vermifera MAFF 305830</name>
    <dbReference type="NCBI Taxonomy" id="933852"/>
    <lineage>
        <taxon>Eukaryota</taxon>
        <taxon>Fungi</taxon>
        <taxon>Dikarya</taxon>
        <taxon>Basidiomycota</taxon>
        <taxon>Agaricomycotina</taxon>
        <taxon>Agaricomycetes</taxon>
        <taxon>Sebacinales</taxon>
        <taxon>Serendipitaceae</taxon>
        <taxon>Serendipita</taxon>
    </lineage>
</organism>
<accession>A0A0C3BAC3</accession>
<evidence type="ECO:0000256" key="1">
    <source>
        <dbReference type="ARBA" id="ARBA00004123"/>
    </source>
</evidence>
<feature type="domain" description="C2H2-type" evidence="11">
    <location>
        <begin position="155"/>
        <end position="184"/>
    </location>
</feature>
<reference evidence="13" key="2">
    <citation type="submission" date="2015-01" db="EMBL/GenBank/DDBJ databases">
        <title>Evolutionary Origins and Diversification of the Mycorrhizal Mutualists.</title>
        <authorList>
            <consortium name="DOE Joint Genome Institute"/>
            <consortium name="Mycorrhizal Genomics Consortium"/>
            <person name="Kohler A."/>
            <person name="Kuo A."/>
            <person name="Nagy L.G."/>
            <person name="Floudas D."/>
            <person name="Copeland A."/>
            <person name="Barry K.W."/>
            <person name="Cichocki N."/>
            <person name="Veneault-Fourrey C."/>
            <person name="LaButti K."/>
            <person name="Lindquist E.A."/>
            <person name="Lipzen A."/>
            <person name="Lundell T."/>
            <person name="Morin E."/>
            <person name="Murat C."/>
            <person name="Riley R."/>
            <person name="Ohm R."/>
            <person name="Sun H."/>
            <person name="Tunlid A."/>
            <person name="Henrissat B."/>
            <person name="Grigoriev I.V."/>
            <person name="Hibbett D.S."/>
            <person name="Martin F."/>
        </authorList>
    </citation>
    <scope>NUCLEOTIDE SEQUENCE [LARGE SCALE GENOMIC DNA]</scope>
    <source>
        <strain evidence="13">MAFF 305830</strain>
    </source>
</reference>
<dbReference type="FunFam" id="3.30.160.60:FF:000072">
    <property type="entry name" value="zinc finger protein 143 isoform X1"/>
    <property type="match status" value="1"/>
</dbReference>
<dbReference type="Pfam" id="PF00096">
    <property type="entry name" value="zf-C2H2"/>
    <property type="match status" value="4"/>
</dbReference>
<protein>
    <recommendedName>
        <fullName evidence="11">C2H2-type domain-containing protein</fullName>
    </recommendedName>
</protein>
<dbReference type="SUPFAM" id="SSF57667">
    <property type="entry name" value="beta-beta-alpha zinc fingers"/>
    <property type="match status" value="4"/>
</dbReference>
<keyword evidence="7" id="KW-0804">Transcription</keyword>
<evidence type="ECO:0000256" key="4">
    <source>
        <dbReference type="ARBA" id="ARBA00022771"/>
    </source>
</evidence>
<dbReference type="GO" id="GO:0005634">
    <property type="term" value="C:nucleus"/>
    <property type="evidence" value="ECO:0007669"/>
    <property type="project" value="UniProtKB-SubCell"/>
</dbReference>
<feature type="domain" description="C2H2-type" evidence="11">
    <location>
        <begin position="123"/>
        <end position="152"/>
    </location>
</feature>
<feature type="region of interest" description="Disordered" evidence="10">
    <location>
        <begin position="439"/>
        <end position="458"/>
    </location>
</feature>
<evidence type="ECO:0000256" key="8">
    <source>
        <dbReference type="ARBA" id="ARBA00023242"/>
    </source>
</evidence>
<evidence type="ECO:0000256" key="10">
    <source>
        <dbReference type="SAM" id="MobiDB-lite"/>
    </source>
</evidence>
<sequence length="525" mass="60106">MTTVITNIQHSIGSRGIKRKRAGGIQFTPAHISEDTPFAESNDESQASDLYESDGSVSEASDEDVDLTPRSQKKRQKVEGPLELDLKSTKIKYKCTFEGCQKAYTKPARLEEHKRSHTGERPFKCQHPGCDNSYLRDSHLQAHARTHRAYSERPFVCTEEECEKRFWTSTQLNIHRDTHDRELKPFKCTEGDCTEAFMKHNQLRAHFASAHCPPGTKNLRCEHEGCSKSFSTSQKLKAHIKVHQENRYACTTEQCLMEPQYFQTWSLLQAHIQTAHPPTCPHPGCERKFTSQKNFKVHLKIHEERKIQGELEDRMDCDESNDEVAPSNRRATDVGREWNCDWEGCEKSFKSKRAMKVHINVSHREERNFKCDHQGCEKAFGYKHLLQRHMAKIHGVHSGKDGDSPAEVDAGDVIEMESIPEKVEPSFIELLTGKVHKRRAEQLGTSTKSGKNPSKPNAARRILQCPWPHFSSSKDDGVEGGEYAQQRCEAVFHRAYDLRRHLKADHAFSVEKEELSAWLAHNSHS</sequence>
<dbReference type="GO" id="GO:0008270">
    <property type="term" value="F:zinc ion binding"/>
    <property type="evidence" value="ECO:0007669"/>
    <property type="project" value="UniProtKB-KW"/>
</dbReference>
<dbReference type="SMART" id="SM00355">
    <property type="entry name" value="ZnF_C2H2"/>
    <property type="match status" value="10"/>
</dbReference>
<dbReference type="FunFam" id="3.30.160.60:FF:000125">
    <property type="entry name" value="Putative zinc finger protein 143"/>
    <property type="match status" value="1"/>
</dbReference>
<gene>
    <name evidence="12" type="ORF">M408DRAFT_60486</name>
</gene>
<dbReference type="GO" id="GO:0000978">
    <property type="term" value="F:RNA polymerase II cis-regulatory region sequence-specific DNA binding"/>
    <property type="evidence" value="ECO:0007669"/>
    <property type="project" value="UniProtKB-ARBA"/>
</dbReference>
<evidence type="ECO:0000256" key="9">
    <source>
        <dbReference type="PROSITE-ProRule" id="PRU00042"/>
    </source>
</evidence>
<keyword evidence="13" id="KW-1185">Reference proteome</keyword>
<feature type="domain" description="C2H2-type" evidence="11">
    <location>
        <begin position="278"/>
        <end position="307"/>
    </location>
</feature>
<dbReference type="PROSITE" id="PS50157">
    <property type="entry name" value="ZINC_FINGER_C2H2_2"/>
    <property type="match status" value="8"/>
</dbReference>
<dbReference type="EMBL" id="KN824277">
    <property type="protein sequence ID" value="KIM33755.1"/>
    <property type="molecule type" value="Genomic_DNA"/>
</dbReference>
<keyword evidence="2" id="KW-0479">Metal-binding</keyword>
<keyword evidence="8" id="KW-0539">Nucleus</keyword>